<sequence length="88" mass="10196">MKIKFVSLLVMLFVFTLSTTDLKANTEENIQPSKFISIEKSYDNWDEAKKAGEYIHNEQVGLLKFKCAYRIGNTDKFKVTYVSFNGMQ</sequence>
<feature type="signal peptide" evidence="1">
    <location>
        <begin position="1"/>
        <end position="23"/>
    </location>
</feature>
<name>A0A1I5ES26_9FIRM</name>
<keyword evidence="1" id="KW-0732">Signal</keyword>
<organism evidence="2 3">
    <name type="scientific">Anaerocolumna aminovalerica</name>
    <dbReference type="NCBI Taxonomy" id="1527"/>
    <lineage>
        <taxon>Bacteria</taxon>
        <taxon>Bacillati</taxon>
        <taxon>Bacillota</taxon>
        <taxon>Clostridia</taxon>
        <taxon>Lachnospirales</taxon>
        <taxon>Lachnospiraceae</taxon>
        <taxon>Anaerocolumna</taxon>
    </lineage>
</organism>
<feature type="chain" id="PRO_5039543112" evidence="1">
    <location>
        <begin position="24"/>
        <end position="88"/>
    </location>
</feature>
<dbReference type="AlphaFoldDB" id="A0A1I5ES26"/>
<keyword evidence="3" id="KW-1185">Reference proteome</keyword>
<dbReference type="Proteomes" id="UP000198806">
    <property type="component" value="Unassembled WGS sequence"/>
</dbReference>
<accession>A0A1I5ES26</accession>
<dbReference type="EMBL" id="FOWD01000010">
    <property type="protein sequence ID" value="SFO14249.1"/>
    <property type="molecule type" value="Genomic_DNA"/>
</dbReference>
<dbReference type="RefSeq" id="WP_091685864.1">
    <property type="nucleotide sequence ID" value="NZ_BAABFM010000061.1"/>
</dbReference>
<reference evidence="2 3" key="1">
    <citation type="submission" date="2016-10" db="EMBL/GenBank/DDBJ databases">
        <authorList>
            <person name="de Groot N.N."/>
        </authorList>
    </citation>
    <scope>NUCLEOTIDE SEQUENCE [LARGE SCALE GENOMIC DNA]</scope>
    <source>
        <strain evidence="2 3">DSM 1283</strain>
    </source>
</reference>
<gene>
    <name evidence="2" type="ORF">SAMN04489757_110114</name>
</gene>
<protein>
    <submittedName>
        <fullName evidence="2">Uncharacterized protein</fullName>
    </submittedName>
</protein>
<dbReference type="STRING" id="1527.SAMN04489757_110114"/>
<proteinExistence type="predicted"/>
<evidence type="ECO:0000313" key="3">
    <source>
        <dbReference type="Proteomes" id="UP000198806"/>
    </source>
</evidence>
<evidence type="ECO:0000313" key="2">
    <source>
        <dbReference type="EMBL" id="SFO14249.1"/>
    </source>
</evidence>
<evidence type="ECO:0000256" key="1">
    <source>
        <dbReference type="SAM" id="SignalP"/>
    </source>
</evidence>